<reference evidence="2" key="1">
    <citation type="submission" date="2020-02" db="EMBL/GenBank/DDBJ databases">
        <authorList>
            <person name="Fillo S."/>
            <person name="Giordani F."/>
            <person name="Tonon E."/>
            <person name="Drigo I."/>
            <person name="Anselmo A."/>
            <person name="Fortunato A."/>
            <person name="Bano L."/>
            <person name="Lista F."/>
        </authorList>
    </citation>
    <scope>NUCLEOTIDE SEQUENCE</scope>
    <source>
        <strain evidence="2">IZSVe-TV_9877_3_12</strain>
    </source>
</reference>
<keyword evidence="1" id="KW-0812">Transmembrane</keyword>
<evidence type="ECO:0000256" key="1">
    <source>
        <dbReference type="SAM" id="Phobius"/>
    </source>
</evidence>
<dbReference type="EMBL" id="JAAMYB010000008">
    <property type="protein sequence ID" value="MCD3195260.1"/>
    <property type="molecule type" value="Genomic_DNA"/>
</dbReference>
<accession>A0A9Q3VA37</accession>
<dbReference type="AlphaFoldDB" id="A0A9Q3VA37"/>
<protein>
    <submittedName>
        <fullName evidence="2">Uncharacterized protein</fullName>
    </submittedName>
</protein>
<dbReference type="Proteomes" id="UP000813637">
    <property type="component" value="Unassembled WGS sequence"/>
</dbReference>
<evidence type="ECO:0000313" key="3">
    <source>
        <dbReference type="Proteomes" id="UP000813637"/>
    </source>
</evidence>
<feature type="transmembrane region" description="Helical" evidence="1">
    <location>
        <begin position="55"/>
        <end position="72"/>
    </location>
</feature>
<comment type="caution">
    <text evidence="2">The sequence shown here is derived from an EMBL/GenBank/DDBJ whole genome shotgun (WGS) entry which is preliminary data.</text>
</comment>
<reference evidence="2" key="2">
    <citation type="journal article" date="2021" name="Microorganisms">
        <title>Extensive Genome Exploration of Clostridium botulinum Group III Field Strains.</title>
        <authorList>
            <person name="Fillo S."/>
            <person name="Giordani F."/>
            <person name="Tonon E."/>
            <person name="Drigo I."/>
            <person name="Anselmo A."/>
            <person name="Fortunato A."/>
            <person name="Lista F."/>
            <person name="Bano L."/>
        </authorList>
    </citation>
    <scope>NUCLEOTIDE SEQUENCE</scope>
    <source>
        <strain evidence="2">IZSVe-TV_9877_3_12</strain>
    </source>
</reference>
<gene>
    <name evidence="2" type="ORF">G8S53_08195</name>
</gene>
<name>A0A9Q3VA37_CLOBO</name>
<keyword evidence="1" id="KW-1133">Transmembrane helix</keyword>
<keyword evidence="1" id="KW-0472">Membrane</keyword>
<feature type="transmembrane region" description="Helical" evidence="1">
    <location>
        <begin position="12"/>
        <end position="33"/>
    </location>
</feature>
<evidence type="ECO:0000313" key="2">
    <source>
        <dbReference type="EMBL" id="MCD3195260.1"/>
    </source>
</evidence>
<sequence>MKNRISFWNKILGAILILVGIIPIYLILCIYPFKGFNSFIESLKWAFTESCDKDLHIIGTMCFFTGLIIIINDRIKNNKIKK</sequence>
<proteinExistence type="predicted"/>
<dbReference type="RefSeq" id="WP_003377822.1">
    <property type="nucleotide sequence ID" value="NZ_JAAMYB010000008.1"/>
</dbReference>
<organism evidence="2 3">
    <name type="scientific">Clostridium botulinum C</name>
    <dbReference type="NCBI Taxonomy" id="36828"/>
    <lineage>
        <taxon>Bacteria</taxon>
        <taxon>Bacillati</taxon>
        <taxon>Bacillota</taxon>
        <taxon>Clostridia</taxon>
        <taxon>Eubacteriales</taxon>
        <taxon>Clostridiaceae</taxon>
        <taxon>Clostridium</taxon>
    </lineage>
</organism>